<gene>
    <name evidence="1" type="ORF">EL17_22750</name>
</gene>
<dbReference type="CDD" id="cd00754">
    <property type="entry name" value="Ubl_MoaD"/>
    <property type="match status" value="1"/>
</dbReference>
<dbReference type="eggNOG" id="COG1977">
    <property type="taxonomic scope" value="Bacteria"/>
</dbReference>
<dbReference type="InterPro" id="IPR003749">
    <property type="entry name" value="ThiS/MoaD-like"/>
</dbReference>
<dbReference type="AlphaFoldDB" id="A0A074L3S3"/>
<dbReference type="Pfam" id="PF02597">
    <property type="entry name" value="ThiS"/>
    <property type="match status" value="1"/>
</dbReference>
<dbReference type="STRING" id="1048983.EL17_22750"/>
<name>A0A074L3S3_9BACT</name>
<protein>
    <submittedName>
        <fullName evidence="1">Molybdopterin converting factor</fullName>
    </submittedName>
</protein>
<evidence type="ECO:0000313" key="1">
    <source>
        <dbReference type="EMBL" id="KEO75844.1"/>
    </source>
</evidence>
<comment type="caution">
    <text evidence="1">The sequence shown here is derived from an EMBL/GenBank/DDBJ whole genome shotgun (WGS) entry which is preliminary data.</text>
</comment>
<sequence>MKVRAFGMIAEKLPSNELELENIANTDQLLGYLYQQYPALKHTKFSIAVNRKQVHGNELILPESEVALLPPFSGG</sequence>
<reference evidence="1 2" key="1">
    <citation type="submission" date="2014-04" db="EMBL/GenBank/DDBJ databases">
        <title>Characterization and application of a salt tolerant electro-active bacterium.</title>
        <authorList>
            <person name="Yang L."/>
            <person name="Wei S."/>
            <person name="Tay Q.X.M."/>
        </authorList>
    </citation>
    <scope>NUCLEOTIDE SEQUENCE [LARGE SCALE GENOMIC DNA]</scope>
    <source>
        <strain evidence="1 2">LY1</strain>
    </source>
</reference>
<organism evidence="1 2">
    <name type="scientific">Anditalea andensis</name>
    <dbReference type="NCBI Taxonomy" id="1048983"/>
    <lineage>
        <taxon>Bacteria</taxon>
        <taxon>Pseudomonadati</taxon>
        <taxon>Bacteroidota</taxon>
        <taxon>Cytophagia</taxon>
        <taxon>Cytophagales</taxon>
        <taxon>Cytophagaceae</taxon>
        <taxon>Anditalea</taxon>
    </lineage>
</organism>
<dbReference type="EMBL" id="JMIH01000004">
    <property type="protein sequence ID" value="KEO75844.1"/>
    <property type="molecule type" value="Genomic_DNA"/>
</dbReference>
<accession>A0A074L3S3</accession>
<dbReference type="InterPro" id="IPR016155">
    <property type="entry name" value="Mopterin_synth/thiamin_S_b"/>
</dbReference>
<proteinExistence type="predicted"/>
<evidence type="ECO:0000313" key="2">
    <source>
        <dbReference type="Proteomes" id="UP000027821"/>
    </source>
</evidence>
<keyword evidence="2" id="KW-1185">Reference proteome</keyword>
<dbReference type="Proteomes" id="UP000027821">
    <property type="component" value="Unassembled WGS sequence"/>
</dbReference>
<dbReference type="SUPFAM" id="SSF54285">
    <property type="entry name" value="MoaD/ThiS"/>
    <property type="match status" value="1"/>
</dbReference>
<dbReference type="InterPro" id="IPR012675">
    <property type="entry name" value="Beta-grasp_dom_sf"/>
</dbReference>
<dbReference type="Gene3D" id="3.10.20.30">
    <property type="match status" value="1"/>
</dbReference>